<dbReference type="PANTHER" id="PTHR35546:SF115">
    <property type="entry name" value="F-BOX DOMAIN-CONTAINING PROTEIN"/>
    <property type="match status" value="1"/>
</dbReference>
<evidence type="ECO:0000259" key="2">
    <source>
        <dbReference type="Pfam" id="PF07734"/>
    </source>
</evidence>
<evidence type="ECO:0008006" key="5">
    <source>
        <dbReference type="Google" id="ProtNLM"/>
    </source>
</evidence>
<evidence type="ECO:0000313" key="3">
    <source>
        <dbReference type="EMBL" id="KAK9051052.1"/>
    </source>
</evidence>
<name>A0AAP0CCQ0_9ASTR</name>
<dbReference type="InterPro" id="IPR017451">
    <property type="entry name" value="F-box-assoc_interact_dom"/>
</dbReference>
<accession>A0AAP0CCQ0</accession>
<dbReference type="Pfam" id="PF00646">
    <property type="entry name" value="F-box"/>
    <property type="match status" value="1"/>
</dbReference>
<dbReference type="AlphaFoldDB" id="A0AAP0CCQ0"/>
<gene>
    <name evidence="3" type="ORF">SSX86_027678</name>
</gene>
<dbReference type="PANTHER" id="PTHR35546">
    <property type="entry name" value="F-BOX PROTEIN INTERACTION DOMAIN PROTEIN-RELATED"/>
    <property type="match status" value="1"/>
</dbReference>
<feature type="domain" description="F-box associated beta-propeller type 1" evidence="2">
    <location>
        <begin position="152"/>
        <end position="270"/>
    </location>
</feature>
<dbReference type="InterPro" id="IPR036047">
    <property type="entry name" value="F-box-like_dom_sf"/>
</dbReference>
<dbReference type="InterPro" id="IPR001810">
    <property type="entry name" value="F-box_dom"/>
</dbReference>
<dbReference type="NCBIfam" id="TIGR01640">
    <property type="entry name" value="F_box_assoc_1"/>
    <property type="match status" value="1"/>
</dbReference>
<feature type="domain" description="F-box" evidence="1">
    <location>
        <begin position="60"/>
        <end position="93"/>
    </location>
</feature>
<dbReference type="EMBL" id="JBCNJP010000027">
    <property type="protein sequence ID" value="KAK9051052.1"/>
    <property type="molecule type" value="Genomic_DNA"/>
</dbReference>
<dbReference type="Pfam" id="PF07734">
    <property type="entry name" value="FBA_1"/>
    <property type="match status" value="1"/>
</dbReference>
<organism evidence="3 4">
    <name type="scientific">Deinandra increscens subsp. villosa</name>
    <dbReference type="NCBI Taxonomy" id="3103831"/>
    <lineage>
        <taxon>Eukaryota</taxon>
        <taxon>Viridiplantae</taxon>
        <taxon>Streptophyta</taxon>
        <taxon>Embryophyta</taxon>
        <taxon>Tracheophyta</taxon>
        <taxon>Spermatophyta</taxon>
        <taxon>Magnoliopsida</taxon>
        <taxon>eudicotyledons</taxon>
        <taxon>Gunneridae</taxon>
        <taxon>Pentapetalae</taxon>
        <taxon>asterids</taxon>
        <taxon>campanulids</taxon>
        <taxon>Asterales</taxon>
        <taxon>Asteraceae</taxon>
        <taxon>Asteroideae</taxon>
        <taxon>Heliantheae alliance</taxon>
        <taxon>Madieae</taxon>
        <taxon>Madiinae</taxon>
        <taxon>Deinandra</taxon>
    </lineage>
</organism>
<dbReference type="InterPro" id="IPR055290">
    <property type="entry name" value="At3g26010-like"/>
</dbReference>
<proteinExistence type="predicted"/>
<keyword evidence="4" id="KW-1185">Reference proteome</keyword>
<evidence type="ECO:0000313" key="4">
    <source>
        <dbReference type="Proteomes" id="UP001408789"/>
    </source>
</evidence>
<dbReference type="Proteomes" id="UP001408789">
    <property type="component" value="Unassembled WGS sequence"/>
</dbReference>
<comment type="caution">
    <text evidence="3">The sequence shown here is derived from an EMBL/GenBank/DDBJ whole genome shotgun (WGS) entry which is preliminary data.</text>
</comment>
<dbReference type="Gene3D" id="1.20.1280.50">
    <property type="match status" value="1"/>
</dbReference>
<dbReference type="InterPro" id="IPR006527">
    <property type="entry name" value="F-box-assoc_dom_typ1"/>
</dbReference>
<protein>
    <recommendedName>
        <fullName evidence="5">F-box domain-containing protein</fullName>
    </recommendedName>
</protein>
<sequence length="420" mass="47214">METTFVSSPTAGSSAGDIGIRTSAPHEVVTNPGDIRLVPHPAVAGDNYTCAAHHDVCSNDDLLSMILSNLPLISLRLFKSVCKRWLNLITGDPVLHALRTKNPNADHPRGLIFSIQNSHSELAYVPLAPKTTTKNHSLITTTTIPFYQIISSSIKVMQSCNGLLLCQDPPCKFYVYNPTINRYKLLPLPNSFRPHGLLIYMALAYDPAFSPHYKVIYPQEDFPRQVHVEVYSSETGSWRACAQTFSISSFAPFDRRAVYWGGAIHWLSRTHVYHFGLLDMENPDFIKVEDHEALYGVSYTSRDRLFVSRDCLLLVRMLPRPLRDQMNVYEMNADYSGWSVKYHVSFESDSSFVKPRVNLLAVVVGERVDDSFLVLEVNGVALIQYNIISKTIDRLCDVTPIQLCVINFCGYLYTPSLAGV</sequence>
<evidence type="ECO:0000259" key="1">
    <source>
        <dbReference type="Pfam" id="PF00646"/>
    </source>
</evidence>
<reference evidence="3 4" key="1">
    <citation type="submission" date="2024-04" db="EMBL/GenBank/DDBJ databases">
        <title>The reference genome of an endangered Asteraceae, Deinandra increscens subsp. villosa, native to the Central Coast of California.</title>
        <authorList>
            <person name="Guilliams M."/>
            <person name="Hasenstab-Lehman K."/>
            <person name="Meyer R."/>
            <person name="Mcevoy S."/>
        </authorList>
    </citation>
    <scope>NUCLEOTIDE SEQUENCE [LARGE SCALE GENOMIC DNA]</scope>
    <source>
        <tissue evidence="3">Leaf</tissue>
    </source>
</reference>
<dbReference type="SUPFAM" id="SSF81383">
    <property type="entry name" value="F-box domain"/>
    <property type="match status" value="1"/>
</dbReference>